<dbReference type="GO" id="GO:0016538">
    <property type="term" value="F:cyclin-dependent protein serine/threonine kinase regulator activity"/>
    <property type="evidence" value="ECO:0007669"/>
    <property type="project" value="InterPro"/>
</dbReference>
<dbReference type="InterPro" id="IPR013763">
    <property type="entry name" value="Cyclin-like_dom"/>
</dbReference>
<keyword evidence="4" id="KW-0131">Cell cycle</keyword>
<dbReference type="InterPro" id="IPR046965">
    <property type="entry name" value="Cyclin_A/B-like"/>
</dbReference>
<dbReference type="OMA" id="ICVRAIH"/>
<dbReference type="Proteomes" id="UP000243459">
    <property type="component" value="Chromosome 5"/>
</dbReference>
<protein>
    <submittedName>
        <fullName evidence="8">Uncharacterized protein</fullName>
    </submittedName>
</protein>
<reference evidence="9" key="1">
    <citation type="journal article" date="2017" name="Nat. Commun.">
        <title>The asparagus genome sheds light on the origin and evolution of a young Y chromosome.</title>
        <authorList>
            <person name="Harkess A."/>
            <person name="Zhou J."/>
            <person name="Xu C."/>
            <person name="Bowers J.E."/>
            <person name="Van der Hulst R."/>
            <person name="Ayyampalayam S."/>
            <person name="Mercati F."/>
            <person name="Riccardi P."/>
            <person name="McKain M.R."/>
            <person name="Kakrana A."/>
            <person name="Tang H."/>
            <person name="Ray J."/>
            <person name="Groenendijk J."/>
            <person name="Arikit S."/>
            <person name="Mathioni S.M."/>
            <person name="Nakano M."/>
            <person name="Shan H."/>
            <person name="Telgmann-Rauber A."/>
            <person name="Kanno A."/>
            <person name="Yue Z."/>
            <person name="Chen H."/>
            <person name="Li W."/>
            <person name="Chen Y."/>
            <person name="Xu X."/>
            <person name="Zhang Y."/>
            <person name="Luo S."/>
            <person name="Chen H."/>
            <person name="Gao J."/>
            <person name="Mao Z."/>
            <person name="Pires J.C."/>
            <person name="Luo M."/>
            <person name="Kudrna D."/>
            <person name="Wing R.A."/>
            <person name="Meyers B.C."/>
            <person name="Yi K."/>
            <person name="Kong H."/>
            <person name="Lavrijsen P."/>
            <person name="Sunseri F."/>
            <person name="Falavigna A."/>
            <person name="Ye Y."/>
            <person name="Leebens-Mack J.H."/>
            <person name="Chen G."/>
        </authorList>
    </citation>
    <scope>NUCLEOTIDE SEQUENCE [LARGE SCALE GENOMIC DNA]</scope>
    <source>
        <strain evidence="9">cv. DH0086</strain>
    </source>
</reference>
<evidence type="ECO:0000256" key="4">
    <source>
        <dbReference type="ARBA" id="ARBA00023306"/>
    </source>
</evidence>
<name>A0A5P1ESL5_ASPOF</name>
<evidence type="ECO:0000256" key="5">
    <source>
        <dbReference type="RuleBase" id="RU000383"/>
    </source>
</evidence>
<keyword evidence="2" id="KW-0132">Cell division</keyword>
<evidence type="ECO:0000313" key="8">
    <source>
        <dbReference type="EMBL" id="ONK68643.1"/>
    </source>
</evidence>
<dbReference type="InterPro" id="IPR036915">
    <property type="entry name" value="Cyclin-like_sf"/>
</dbReference>
<evidence type="ECO:0000313" key="9">
    <source>
        <dbReference type="Proteomes" id="UP000243459"/>
    </source>
</evidence>
<dbReference type="PIRSF" id="PIRSF001771">
    <property type="entry name" value="Cyclin_A_B_D_E"/>
    <property type="match status" value="1"/>
</dbReference>
<dbReference type="InterPro" id="IPR004367">
    <property type="entry name" value="Cyclin_C-dom"/>
</dbReference>
<dbReference type="GO" id="GO:0044772">
    <property type="term" value="P:mitotic cell cycle phase transition"/>
    <property type="evidence" value="ECO:0007669"/>
    <property type="project" value="InterPro"/>
</dbReference>
<dbReference type="EMBL" id="CM007385">
    <property type="protein sequence ID" value="ONK68643.1"/>
    <property type="molecule type" value="Genomic_DNA"/>
</dbReference>
<feature type="domain" description="Cyclin-like" evidence="6">
    <location>
        <begin position="72"/>
        <end position="156"/>
    </location>
</feature>
<evidence type="ECO:0000259" key="7">
    <source>
        <dbReference type="SMART" id="SM01332"/>
    </source>
</evidence>
<sequence>MASILPINPQPAKALDSSTMTDARELTAEVSSLPQDIYKNLRATETKKRPRTDFFERVQKHITLDMRAIAIDWLVQVAEELDLGPETLHLTVNYMDRYLSGNNIKCHQLQLLGATCMLIASKHEESDFPDVKEFCEKTDDKYSKEAVLEMEIDVLKHLRFELTAPTARCFISELVHVARGTKLMEFLANYISELSLLEYHMLRYYPSMIAAASVFLANYMIQPKEHPWSVTLANYSQYQSHELYECVNDLIRILCRGAVTNLHAIGEKYNASKYMFVAGFCFSRIPSRYFFNANN</sequence>
<evidence type="ECO:0000256" key="3">
    <source>
        <dbReference type="ARBA" id="ARBA00023127"/>
    </source>
</evidence>
<dbReference type="SUPFAM" id="SSF47954">
    <property type="entry name" value="Cyclin-like"/>
    <property type="match status" value="2"/>
</dbReference>
<accession>A0A5P1ESL5</accession>
<dbReference type="SMART" id="SM00385">
    <property type="entry name" value="CYCLIN"/>
    <property type="match status" value="2"/>
</dbReference>
<dbReference type="PROSITE" id="PS00292">
    <property type="entry name" value="CYCLINS"/>
    <property type="match status" value="1"/>
</dbReference>
<dbReference type="InterPro" id="IPR039361">
    <property type="entry name" value="Cyclin"/>
</dbReference>
<keyword evidence="3 5" id="KW-0195">Cyclin</keyword>
<comment type="similarity">
    <text evidence="1">Belongs to the cyclin family. Cyclin AB subfamily.</text>
</comment>
<proteinExistence type="inferred from homology"/>
<feature type="domain" description="Cyclin-like" evidence="6">
    <location>
        <begin position="169"/>
        <end position="252"/>
    </location>
</feature>
<dbReference type="InterPro" id="IPR006671">
    <property type="entry name" value="Cyclin_N"/>
</dbReference>
<dbReference type="SMART" id="SM01332">
    <property type="entry name" value="Cyclin_C"/>
    <property type="match status" value="1"/>
</dbReference>
<dbReference type="FunFam" id="1.10.472.10:FF:000001">
    <property type="entry name" value="G2/mitotic-specific cyclin"/>
    <property type="match status" value="1"/>
</dbReference>
<gene>
    <name evidence="8" type="ORF">A4U43_C05F14280</name>
</gene>
<dbReference type="InterPro" id="IPR048258">
    <property type="entry name" value="Cyclins_cyclin-box"/>
</dbReference>
<dbReference type="AlphaFoldDB" id="A0A5P1ESL5"/>
<evidence type="ECO:0000259" key="6">
    <source>
        <dbReference type="SMART" id="SM00385"/>
    </source>
</evidence>
<dbReference type="Pfam" id="PF00134">
    <property type="entry name" value="Cyclin_N"/>
    <property type="match status" value="1"/>
</dbReference>
<organism evidence="8 9">
    <name type="scientific">Asparagus officinalis</name>
    <name type="common">Garden asparagus</name>
    <dbReference type="NCBI Taxonomy" id="4686"/>
    <lineage>
        <taxon>Eukaryota</taxon>
        <taxon>Viridiplantae</taxon>
        <taxon>Streptophyta</taxon>
        <taxon>Embryophyta</taxon>
        <taxon>Tracheophyta</taxon>
        <taxon>Spermatophyta</taxon>
        <taxon>Magnoliopsida</taxon>
        <taxon>Liliopsida</taxon>
        <taxon>Asparagales</taxon>
        <taxon>Asparagaceae</taxon>
        <taxon>Asparagoideae</taxon>
        <taxon>Asparagus</taxon>
    </lineage>
</organism>
<dbReference type="OrthoDB" id="5590282at2759"/>
<dbReference type="GO" id="GO:0051301">
    <property type="term" value="P:cell division"/>
    <property type="evidence" value="ECO:0007669"/>
    <property type="project" value="UniProtKB-KW"/>
</dbReference>
<feature type="domain" description="Cyclin C-terminal" evidence="7">
    <location>
        <begin position="165"/>
        <end position="283"/>
    </location>
</feature>
<keyword evidence="9" id="KW-1185">Reference proteome</keyword>
<dbReference type="Gene3D" id="1.10.472.10">
    <property type="entry name" value="Cyclin-like"/>
    <property type="match status" value="2"/>
</dbReference>
<evidence type="ECO:0000256" key="1">
    <source>
        <dbReference type="ARBA" id="ARBA00006955"/>
    </source>
</evidence>
<dbReference type="PANTHER" id="PTHR10177">
    <property type="entry name" value="CYCLINS"/>
    <property type="match status" value="1"/>
</dbReference>
<dbReference type="Gramene" id="ONK68643">
    <property type="protein sequence ID" value="ONK68643"/>
    <property type="gene ID" value="A4U43_C05F14280"/>
</dbReference>
<evidence type="ECO:0000256" key="2">
    <source>
        <dbReference type="ARBA" id="ARBA00022618"/>
    </source>
</evidence>
<dbReference type="Pfam" id="PF02984">
    <property type="entry name" value="Cyclin_C"/>
    <property type="match status" value="1"/>
</dbReference>